<dbReference type="PANTHER" id="PTHR43318:SF2">
    <property type="entry name" value="UDP-N-ACETYLGLUCOSAMINE 4,6-DEHYDRATASE (INVERTING)"/>
    <property type="match status" value="1"/>
</dbReference>
<dbReference type="InterPro" id="IPR036291">
    <property type="entry name" value="NAD(P)-bd_dom_sf"/>
</dbReference>
<protein>
    <recommendedName>
        <fullName evidence="2">Polysaccharide biosynthesis protein CapD-like domain-containing protein</fullName>
    </recommendedName>
</protein>
<dbReference type="InterPro" id="IPR020025">
    <property type="entry name" value="PseB"/>
</dbReference>
<evidence type="ECO:0000256" key="1">
    <source>
        <dbReference type="ARBA" id="ARBA00007430"/>
    </source>
</evidence>
<organism evidence="3">
    <name type="scientific">marine metagenome</name>
    <dbReference type="NCBI Taxonomy" id="408172"/>
    <lineage>
        <taxon>unclassified sequences</taxon>
        <taxon>metagenomes</taxon>
        <taxon>ecological metagenomes</taxon>
    </lineage>
</organism>
<name>A0A382K2N7_9ZZZZ</name>
<dbReference type="SUPFAM" id="SSF51735">
    <property type="entry name" value="NAD(P)-binding Rossmann-fold domains"/>
    <property type="match status" value="1"/>
</dbReference>
<dbReference type="InterPro" id="IPR051203">
    <property type="entry name" value="Polysaccharide_Synthase-Rel"/>
</dbReference>
<dbReference type="Gene3D" id="3.40.50.720">
    <property type="entry name" value="NAD(P)-binding Rossmann-like Domain"/>
    <property type="match status" value="1"/>
</dbReference>
<sequence>MLDSMSILITGGTGSFGRQFVKTALKQYKPKKLIVYSRDELKQFEMQQKWPEGNVLRYFIGDVRDYHRLKMSMRGVDIVIHAAALKQVPAAEYNPFEAVKTNVIGGQNVIDAAMTQGVKKVITLSTDKAAAPINLYGATKLVSDKLFIAANNYRGVHDIKLSVVRYGNVMGSRGSVIPYFMKQKEKGVLSITDKRMTRFNITLQEGVNFVMRCLDKMWGGELFVPKIPSYRILDLVKAIAPECKHEIVGIRPGEKLHEEMVTITDAMNTIEFDDYYAIIPNSDYLPWDKEKFLNEINEEKGRFCEDGFSYSSDKNEHFLSVDELKELIENHI</sequence>
<evidence type="ECO:0000313" key="3">
    <source>
        <dbReference type="EMBL" id="SVC17732.1"/>
    </source>
</evidence>
<dbReference type="Pfam" id="PF02719">
    <property type="entry name" value="Polysacc_synt_2"/>
    <property type="match status" value="1"/>
</dbReference>
<feature type="domain" description="Polysaccharide biosynthesis protein CapD-like" evidence="2">
    <location>
        <begin position="7"/>
        <end position="278"/>
    </location>
</feature>
<dbReference type="AlphaFoldDB" id="A0A382K2N7"/>
<reference evidence="3" key="1">
    <citation type="submission" date="2018-05" db="EMBL/GenBank/DDBJ databases">
        <authorList>
            <person name="Lanie J.A."/>
            <person name="Ng W.-L."/>
            <person name="Kazmierczak K.M."/>
            <person name="Andrzejewski T.M."/>
            <person name="Davidsen T.M."/>
            <person name="Wayne K.J."/>
            <person name="Tettelin H."/>
            <person name="Glass J.I."/>
            <person name="Rusch D."/>
            <person name="Podicherti R."/>
            <person name="Tsui H.-C.T."/>
            <person name="Winkler M.E."/>
        </authorList>
    </citation>
    <scope>NUCLEOTIDE SEQUENCE</scope>
</reference>
<dbReference type="NCBIfam" id="TIGR03589">
    <property type="entry name" value="PseB"/>
    <property type="match status" value="1"/>
</dbReference>
<proteinExistence type="inferred from homology"/>
<dbReference type="InterPro" id="IPR003869">
    <property type="entry name" value="Polysac_CapD-like"/>
</dbReference>
<dbReference type="PANTHER" id="PTHR43318">
    <property type="entry name" value="UDP-N-ACETYLGLUCOSAMINE 4,6-DEHYDRATASE"/>
    <property type="match status" value="1"/>
</dbReference>
<dbReference type="CDD" id="cd05237">
    <property type="entry name" value="UDP_invert_4-6DH_SDR_e"/>
    <property type="match status" value="1"/>
</dbReference>
<evidence type="ECO:0000259" key="2">
    <source>
        <dbReference type="Pfam" id="PF02719"/>
    </source>
</evidence>
<gene>
    <name evidence="3" type="ORF">METZ01_LOCUS270586</name>
</gene>
<dbReference type="EMBL" id="UINC01077530">
    <property type="protein sequence ID" value="SVC17732.1"/>
    <property type="molecule type" value="Genomic_DNA"/>
</dbReference>
<accession>A0A382K2N7</accession>
<comment type="similarity">
    <text evidence="1">Belongs to the polysaccharide synthase family.</text>
</comment>